<name>A0A0B6AIR2_PRIM2</name>
<sequence length="126" mass="14755">MVAEQLTLLEPVDEKLVRKIVIKELKEYRALKVQVENKEECERTGLELFPSIRNSRHINELKVKQIDRALKNSLDQEELLIIEKAYLTSKRTKDIEIYLEIGVKKDTYYAMRNRALNRIATALGII</sequence>
<organism evidence="1 2">
    <name type="scientific">Priestia megaterium (strain ATCC 14581 / DSM 32 / CCUG 1817 / JCM 2506 / NBRC 15308 / NCIMB 9376 / NCTC 10342 / NRRL B-14308 / VKM B-512 / Ford 19)</name>
    <name type="common">Bacillus megaterium</name>
    <dbReference type="NCBI Taxonomy" id="1348623"/>
    <lineage>
        <taxon>Bacteria</taxon>
        <taxon>Bacillati</taxon>
        <taxon>Bacillota</taxon>
        <taxon>Bacilli</taxon>
        <taxon>Bacillales</taxon>
        <taxon>Bacillaceae</taxon>
        <taxon>Priestia</taxon>
    </lineage>
</organism>
<dbReference type="GeneID" id="93644928"/>
<proteinExistence type="predicted"/>
<dbReference type="Proteomes" id="UP000031829">
    <property type="component" value="Chromosome"/>
</dbReference>
<dbReference type="NCBIfam" id="TIGR01637">
    <property type="entry name" value="phage_arpU"/>
    <property type="match status" value="1"/>
</dbReference>
<protein>
    <submittedName>
        <fullName evidence="1">Phage transcriptional regulator, ArpU family protein</fullName>
    </submittedName>
</protein>
<reference evidence="1 2" key="1">
    <citation type="journal article" date="2015" name="Genome Announc.">
        <title>Complete genome sequences for 35 biothreat assay-relevant bacillus species.</title>
        <authorList>
            <person name="Johnson S.L."/>
            <person name="Daligault H.E."/>
            <person name="Davenport K.W."/>
            <person name="Jaissle J."/>
            <person name="Frey K.G."/>
            <person name="Ladner J.T."/>
            <person name="Broomall S.M."/>
            <person name="Bishop-Lilly K.A."/>
            <person name="Bruce D.C."/>
            <person name="Gibbons H.S."/>
            <person name="Coyne S.R."/>
            <person name="Lo C.C."/>
            <person name="Meincke L."/>
            <person name="Munk A.C."/>
            <person name="Koroleva G.I."/>
            <person name="Rosenzweig C.N."/>
            <person name="Palacios G.F."/>
            <person name="Redden C.L."/>
            <person name="Minogue T.D."/>
            <person name="Chain P.S."/>
        </authorList>
    </citation>
    <scope>NUCLEOTIDE SEQUENCE [LARGE SCALE GENOMIC DNA]</scope>
    <source>
        <strain evidence="2">ATCC 14581 / DSM 32 / JCM 2506 / NBRC 15308 / NCIMB 9376 / NCTC 10342 / NRRL B-14308 / VKM B-512</strain>
    </source>
</reference>
<dbReference type="RefSeq" id="WP_034656714.1">
    <property type="nucleotide sequence ID" value="NZ_BCVB01000021.1"/>
</dbReference>
<dbReference type="EMBL" id="CP009920">
    <property type="protein sequence ID" value="AJI24790.1"/>
    <property type="molecule type" value="Genomic_DNA"/>
</dbReference>
<evidence type="ECO:0000313" key="1">
    <source>
        <dbReference type="EMBL" id="AJI24790.1"/>
    </source>
</evidence>
<dbReference type="AlphaFoldDB" id="A0A0B6AIR2"/>
<dbReference type="InterPro" id="IPR006524">
    <property type="entry name" value="ArpU-like"/>
</dbReference>
<evidence type="ECO:0000313" key="2">
    <source>
        <dbReference type="Proteomes" id="UP000031829"/>
    </source>
</evidence>
<dbReference type="HOGENOM" id="CLU_131934_0_1_9"/>
<gene>
    <name evidence="1" type="ORF">BG04_1456</name>
</gene>
<dbReference type="KEGG" id="bmeg:BG04_1456"/>
<accession>A0A0B6AIR2</accession>